<evidence type="ECO:0000313" key="3">
    <source>
        <dbReference type="Proteomes" id="UP000011560"/>
    </source>
</evidence>
<dbReference type="Proteomes" id="UP000011560">
    <property type="component" value="Unassembled WGS sequence"/>
</dbReference>
<keyword evidence="3" id="KW-1185">Reference proteome</keyword>
<evidence type="ECO:0000313" key="2">
    <source>
        <dbReference type="EMBL" id="ELZ11026.1"/>
    </source>
</evidence>
<proteinExistence type="predicted"/>
<sequence>MNPAGVFVILFGVAIVLVPGKLLTLSFFGTIDGESLSTGGKLFYRVIGVFFALGGVAVTFGY</sequence>
<evidence type="ECO:0000256" key="1">
    <source>
        <dbReference type="SAM" id="Phobius"/>
    </source>
</evidence>
<dbReference type="OrthoDB" id="203907at2157"/>
<evidence type="ECO:0008006" key="4">
    <source>
        <dbReference type="Google" id="ProtNLM"/>
    </source>
</evidence>
<name>M0BJH6_9EURY</name>
<feature type="transmembrane region" description="Helical" evidence="1">
    <location>
        <begin position="6"/>
        <end position="30"/>
    </location>
</feature>
<dbReference type="AlphaFoldDB" id="M0BJH6"/>
<reference evidence="2 3" key="1">
    <citation type="journal article" date="2014" name="PLoS Genet.">
        <title>Phylogenetically driven sequencing of extremely halophilic archaea reveals strategies for static and dynamic osmo-response.</title>
        <authorList>
            <person name="Becker E.A."/>
            <person name="Seitzer P.M."/>
            <person name="Tritt A."/>
            <person name="Larsen D."/>
            <person name="Krusor M."/>
            <person name="Yao A.I."/>
            <person name="Wu D."/>
            <person name="Madern D."/>
            <person name="Eisen J.A."/>
            <person name="Darling A.E."/>
            <person name="Facciotti M.T."/>
        </authorList>
    </citation>
    <scope>NUCLEOTIDE SEQUENCE [LARGE SCALE GENOMIC DNA]</scope>
    <source>
        <strain evidence="2 3">JCM 14624</strain>
    </source>
</reference>
<feature type="transmembrane region" description="Helical" evidence="1">
    <location>
        <begin position="42"/>
        <end position="61"/>
    </location>
</feature>
<dbReference type="RefSeq" id="WP_007701395.1">
    <property type="nucleotide sequence ID" value="NZ_AOIQ01000014.1"/>
</dbReference>
<keyword evidence="1" id="KW-0472">Membrane</keyword>
<accession>M0BJH6</accession>
<organism evidence="2 3">
    <name type="scientific">Halovivax asiaticus JCM 14624</name>
    <dbReference type="NCBI Taxonomy" id="1227490"/>
    <lineage>
        <taxon>Archaea</taxon>
        <taxon>Methanobacteriati</taxon>
        <taxon>Methanobacteriota</taxon>
        <taxon>Stenosarchaea group</taxon>
        <taxon>Halobacteria</taxon>
        <taxon>Halobacteriales</taxon>
        <taxon>Natrialbaceae</taxon>
        <taxon>Halovivax</taxon>
    </lineage>
</organism>
<keyword evidence="1" id="KW-1133">Transmembrane helix</keyword>
<comment type="caution">
    <text evidence="2">The sequence shown here is derived from an EMBL/GenBank/DDBJ whole genome shotgun (WGS) entry which is preliminary data.</text>
</comment>
<keyword evidence="1" id="KW-0812">Transmembrane</keyword>
<dbReference type="STRING" id="1227490.C479_09453"/>
<dbReference type="EMBL" id="AOIQ01000014">
    <property type="protein sequence ID" value="ELZ11026.1"/>
    <property type="molecule type" value="Genomic_DNA"/>
</dbReference>
<gene>
    <name evidence="2" type="ORF">C479_09453</name>
</gene>
<protein>
    <recommendedName>
        <fullName evidence="4">Lysine exporter protein LysE/YggA</fullName>
    </recommendedName>
</protein>